<dbReference type="InterPro" id="IPR016181">
    <property type="entry name" value="Acyl_CoA_acyltransferase"/>
</dbReference>
<dbReference type="Pfam" id="PF13302">
    <property type="entry name" value="Acetyltransf_3"/>
    <property type="match status" value="1"/>
</dbReference>
<proteinExistence type="predicted"/>
<name>A0A135I8Z4_9GAMM</name>
<evidence type="ECO:0000259" key="1">
    <source>
        <dbReference type="PROSITE" id="PS51186"/>
    </source>
</evidence>
<dbReference type="STRING" id="294935.ATN88_18330"/>
<dbReference type="InterPro" id="IPR000182">
    <property type="entry name" value="GNAT_dom"/>
</dbReference>
<dbReference type="RefSeq" id="WP_067414993.1">
    <property type="nucleotide sequence ID" value="NZ_LNTY01000032.1"/>
</dbReference>
<gene>
    <name evidence="2" type="ORF">ATN88_18330</name>
</gene>
<sequence>MLKTKRLILRQWTEEDFHPFAEMCSDEDVMAHFPKPLSAEESHEMARKIQSLIRERGWGLWAIEVAGQHKFIGFVGLHEAPSAMPFSPCIEIGWRLSKEHWGKGYATEAAKDVLRFAFEELSLSHVVSFTTVENTRSRAVMHRIGLRDTDQNFAHPNIEPSHPQSEHVLYKITQSEWRQLNR</sequence>
<evidence type="ECO:0000313" key="2">
    <source>
        <dbReference type="EMBL" id="KXF81925.1"/>
    </source>
</evidence>
<dbReference type="PANTHER" id="PTHR43792">
    <property type="entry name" value="GNAT FAMILY, PUTATIVE (AFU_ORTHOLOGUE AFUA_3G00765)-RELATED-RELATED"/>
    <property type="match status" value="1"/>
</dbReference>
<feature type="domain" description="N-acetyltransferase" evidence="1">
    <location>
        <begin position="7"/>
        <end position="175"/>
    </location>
</feature>
<keyword evidence="2" id="KW-0808">Transferase</keyword>
<comment type="caution">
    <text evidence="2">The sequence shown here is derived from an EMBL/GenBank/DDBJ whole genome shotgun (WGS) entry which is preliminary data.</text>
</comment>
<dbReference type="SUPFAM" id="SSF55729">
    <property type="entry name" value="Acyl-CoA N-acyltransferases (Nat)"/>
    <property type="match status" value="1"/>
</dbReference>
<reference evidence="2 3" key="1">
    <citation type="submission" date="2015-11" db="EMBL/GenBank/DDBJ databases">
        <title>Genomic Taxonomy of the Vibrionaceae.</title>
        <authorList>
            <person name="Gomez-Gil B."/>
            <person name="Enciso-Ibarra J."/>
        </authorList>
    </citation>
    <scope>NUCLEOTIDE SEQUENCE [LARGE SCALE GENOMIC DNA]</scope>
    <source>
        <strain evidence="2 3">CAIM 912</strain>
    </source>
</reference>
<keyword evidence="3" id="KW-1185">Reference proteome</keyword>
<dbReference type="AlphaFoldDB" id="A0A135I8Z4"/>
<dbReference type="OrthoDB" id="9801656at2"/>
<organism evidence="2 3">
    <name type="scientific">Enterovibrio coralii</name>
    <dbReference type="NCBI Taxonomy" id="294935"/>
    <lineage>
        <taxon>Bacteria</taxon>
        <taxon>Pseudomonadati</taxon>
        <taxon>Pseudomonadota</taxon>
        <taxon>Gammaproteobacteria</taxon>
        <taxon>Vibrionales</taxon>
        <taxon>Vibrionaceae</taxon>
        <taxon>Enterovibrio</taxon>
    </lineage>
</organism>
<dbReference type="InterPro" id="IPR051531">
    <property type="entry name" value="N-acetyltransferase"/>
</dbReference>
<dbReference type="GO" id="GO:0016747">
    <property type="term" value="F:acyltransferase activity, transferring groups other than amino-acyl groups"/>
    <property type="evidence" value="ECO:0007669"/>
    <property type="project" value="InterPro"/>
</dbReference>
<protein>
    <submittedName>
        <fullName evidence="2">GCN5 family acetyltransferase</fullName>
    </submittedName>
</protein>
<accession>A0A135I8Z4</accession>
<dbReference type="PANTHER" id="PTHR43792:SF1">
    <property type="entry name" value="N-ACETYLTRANSFERASE DOMAIN-CONTAINING PROTEIN"/>
    <property type="match status" value="1"/>
</dbReference>
<dbReference type="Gene3D" id="3.40.630.30">
    <property type="match status" value="1"/>
</dbReference>
<dbReference type="Proteomes" id="UP000070529">
    <property type="component" value="Unassembled WGS sequence"/>
</dbReference>
<evidence type="ECO:0000313" key="3">
    <source>
        <dbReference type="Proteomes" id="UP000070529"/>
    </source>
</evidence>
<dbReference type="EMBL" id="LNTY01000032">
    <property type="protein sequence ID" value="KXF81925.1"/>
    <property type="molecule type" value="Genomic_DNA"/>
</dbReference>
<dbReference type="PROSITE" id="PS51186">
    <property type="entry name" value="GNAT"/>
    <property type="match status" value="1"/>
</dbReference>